<dbReference type="Pfam" id="PF00436">
    <property type="entry name" value="SSB"/>
    <property type="match status" value="1"/>
</dbReference>
<dbReference type="EMBL" id="FNHU01000017">
    <property type="protein sequence ID" value="SDN19776.1"/>
    <property type="molecule type" value="Genomic_DNA"/>
</dbReference>
<reference evidence="5 6" key="1">
    <citation type="submission" date="2016-10" db="EMBL/GenBank/DDBJ databases">
        <authorList>
            <person name="de Groot N.N."/>
        </authorList>
    </citation>
    <scope>NUCLEOTIDE SEQUENCE [LARGE SCALE GENOMIC DNA]</scope>
    <source>
        <strain evidence="5 6">KPR-7B</strain>
    </source>
</reference>
<feature type="compositionally biased region" description="Basic and acidic residues" evidence="4">
    <location>
        <begin position="189"/>
        <end position="200"/>
    </location>
</feature>
<feature type="compositionally biased region" description="Low complexity" evidence="4">
    <location>
        <begin position="164"/>
        <end position="177"/>
    </location>
</feature>
<dbReference type="InterPro" id="IPR000424">
    <property type="entry name" value="Primosome_PriB/ssb"/>
</dbReference>
<dbReference type="OrthoDB" id="4427276at2"/>
<evidence type="ECO:0000313" key="5">
    <source>
        <dbReference type="EMBL" id="SDN19776.1"/>
    </source>
</evidence>
<evidence type="ECO:0000256" key="1">
    <source>
        <dbReference type="ARBA" id="ARBA00023125"/>
    </source>
</evidence>
<dbReference type="Gene3D" id="2.40.50.140">
    <property type="entry name" value="Nucleic acid-binding proteins"/>
    <property type="match status" value="1"/>
</dbReference>
<dbReference type="GO" id="GO:0006260">
    <property type="term" value="P:DNA replication"/>
    <property type="evidence" value="ECO:0007669"/>
    <property type="project" value="InterPro"/>
</dbReference>
<keyword evidence="1 2" id="KW-0238">DNA-binding</keyword>
<accession>A0A1G9ZGS7</accession>
<proteinExistence type="predicted"/>
<dbReference type="CDD" id="cd04496">
    <property type="entry name" value="SSB_OBF"/>
    <property type="match status" value="1"/>
</dbReference>
<evidence type="ECO:0000256" key="2">
    <source>
        <dbReference type="PROSITE-ProRule" id="PRU00252"/>
    </source>
</evidence>
<feature type="compositionally biased region" description="Low complexity" evidence="4">
    <location>
        <begin position="124"/>
        <end position="151"/>
    </location>
</feature>
<name>A0A1G9ZGS7_9ACTO</name>
<dbReference type="InterPro" id="IPR012340">
    <property type="entry name" value="NA-bd_OB-fold"/>
</dbReference>
<gene>
    <name evidence="5" type="ORF">SAMN04487766_11740</name>
</gene>
<dbReference type="SUPFAM" id="SSF50249">
    <property type="entry name" value="Nucleic acid-binding proteins"/>
    <property type="match status" value="1"/>
</dbReference>
<dbReference type="PROSITE" id="PS50935">
    <property type="entry name" value="SSB"/>
    <property type="match status" value="1"/>
</dbReference>
<evidence type="ECO:0000313" key="6">
    <source>
        <dbReference type="Proteomes" id="UP000199671"/>
    </source>
</evidence>
<dbReference type="RefSeq" id="WP_092612535.1">
    <property type="nucleotide sequence ID" value="NZ_FNHU01000017.1"/>
</dbReference>
<dbReference type="GO" id="GO:0003697">
    <property type="term" value="F:single-stranded DNA binding"/>
    <property type="evidence" value="ECO:0007669"/>
    <property type="project" value="InterPro"/>
</dbReference>
<feature type="region of interest" description="Disordered" evidence="4">
    <location>
        <begin position="123"/>
        <end position="223"/>
    </location>
</feature>
<sequence>MSRQLDLVVQGVLGTNPAVTRTAGGRAYCYFRLATSPSFRTAAGWRDGQTIWFTAKAWGALAENLGRSLHKGDPVVLVGRFTQESWSKGSDDYLTNVLTVSCGGHDLTRGESRFMRIIHKADPADNGDAGAPDAAATTSSGSAQTAGSAPSPDEPTQSSSDQCLPPATAPLDTTPAAEPFADHSTSPQHQEELRDPRGDEPASEPQAVDGQFDTDYLLADEED</sequence>
<dbReference type="Proteomes" id="UP000199671">
    <property type="component" value="Unassembled WGS sequence"/>
</dbReference>
<dbReference type="NCBIfam" id="TIGR00621">
    <property type="entry name" value="ssb"/>
    <property type="match status" value="1"/>
</dbReference>
<dbReference type="InterPro" id="IPR011344">
    <property type="entry name" value="ssDNA-bd"/>
</dbReference>
<protein>
    <recommendedName>
        <fullName evidence="3">Single-stranded DNA-binding protein</fullName>
    </recommendedName>
</protein>
<evidence type="ECO:0000256" key="4">
    <source>
        <dbReference type="SAM" id="MobiDB-lite"/>
    </source>
</evidence>
<evidence type="ECO:0000256" key="3">
    <source>
        <dbReference type="RuleBase" id="RU000524"/>
    </source>
</evidence>
<dbReference type="AlphaFoldDB" id="A0A1G9ZGS7"/>
<organism evidence="5 6">
    <name type="scientific">Actinomyces ruminicola</name>
    <dbReference type="NCBI Taxonomy" id="332524"/>
    <lineage>
        <taxon>Bacteria</taxon>
        <taxon>Bacillati</taxon>
        <taxon>Actinomycetota</taxon>
        <taxon>Actinomycetes</taxon>
        <taxon>Actinomycetales</taxon>
        <taxon>Actinomycetaceae</taxon>
        <taxon>Actinomyces</taxon>
    </lineage>
</organism>